<comment type="caution">
    <text evidence="2">The sequence shown here is derived from an EMBL/GenBank/DDBJ whole genome shotgun (WGS) entry which is preliminary data.</text>
</comment>
<proteinExistence type="predicted"/>
<accession>A0A512I8S7</accession>
<dbReference type="SUPFAM" id="SSF54001">
    <property type="entry name" value="Cysteine proteinases"/>
    <property type="match status" value="1"/>
</dbReference>
<dbReference type="PANTHER" id="PTHR33490:SF12">
    <property type="entry name" value="BLL5557 PROTEIN"/>
    <property type="match status" value="1"/>
</dbReference>
<feature type="domain" description="Transglutaminase-like" evidence="1">
    <location>
        <begin position="158"/>
        <end position="218"/>
    </location>
</feature>
<reference evidence="2 3" key="1">
    <citation type="submission" date="2019-07" db="EMBL/GenBank/DDBJ databases">
        <title>Whole genome shotgun sequence of Kocuria turfanensis NBRC 107627.</title>
        <authorList>
            <person name="Hosoyama A."/>
            <person name="Uohara A."/>
            <person name="Ohji S."/>
            <person name="Ichikawa N."/>
        </authorList>
    </citation>
    <scope>NUCLEOTIDE SEQUENCE [LARGE SCALE GENOMIC DNA]</scope>
    <source>
        <strain evidence="2 3">NBRC 107627</strain>
    </source>
</reference>
<evidence type="ECO:0000259" key="1">
    <source>
        <dbReference type="SMART" id="SM00460"/>
    </source>
</evidence>
<dbReference type="Pfam" id="PF01841">
    <property type="entry name" value="Transglut_core"/>
    <property type="match status" value="1"/>
</dbReference>
<name>A0A512I8S7_9MICC</name>
<dbReference type="STRING" id="388357.GCA_001580365_00860"/>
<dbReference type="Gene3D" id="3.10.620.30">
    <property type="match status" value="1"/>
</dbReference>
<dbReference type="Proteomes" id="UP000321103">
    <property type="component" value="Unassembled WGS sequence"/>
</dbReference>
<dbReference type="InterPro" id="IPR038765">
    <property type="entry name" value="Papain-like_cys_pep_sf"/>
</dbReference>
<dbReference type="GO" id="GO:0006508">
    <property type="term" value="P:proteolysis"/>
    <property type="evidence" value="ECO:0007669"/>
    <property type="project" value="UniProtKB-KW"/>
</dbReference>
<organism evidence="2 3">
    <name type="scientific">Kocuria turfanensis</name>
    <dbReference type="NCBI Taxonomy" id="388357"/>
    <lineage>
        <taxon>Bacteria</taxon>
        <taxon>Bacillati</taxon>
        <taxon>Actinomycetota</taxon>
        <taxon>Actinomycetes</taxon>
        <taxon>Micrococcales</taxon>
        <taxon>Micrococcaceae</taxon>
        <taxon>Kocuria</taxon>
    </lineage>
</organism>
<evidence type="ECO:0000313" key="3">
    <source>
        <dbReference type="Proteomes" id="UP000321103"/>
    </source>
</evidence>
<sequence>MPTTRRTVSAEVDFASETDHLAVFSLAAARLGGGPHPGERLRLRVDGEPVPLEPAEDLHGTRLHLARVPGGTQCTVSYELALDGAGGPPPAAESVDVVRYTRPSRFCPSDEMTGTADALFPGARGGGYATLQRVRDWVHENLDYVAGSSAATDTAVHTYLTRQGVCRDYAHLLITLLRSLGVPARLVSVYAPGLSPMDFHAVVEAWHDGGWYTLDATGLAPRSEFVRIATGADAAETAFLTTLQGRITLGEMRIAAESAAGTPEDPGARVVLPLPA</sequence>
<dbReference type="EMBL" id="BJZS01000006">
    <property type="protein sequence ID" value="GEO94104.1"/>
    <property type="molecule type" value="Genomic_DNA"/>
</dbReference>
<dbReference type="GO" id="GO:0008233">
    <property type="term" value="F:peptidase activity"/>
    <property type="evidence" value="ECO:0007669"/>
    <property type="project" value="UniProtKB-KW"/>
</dbReference>
<keyword evidence="3" id="KW-1185">Reference proteome</keyword>
<keyword evidence="2" id="KW-0378">Hydrolase</keyword>
<dbReference type="InterPro" id="IPR002931">
    <property type="entry name" value="Transglutaminase-like"/>
</dbReference>
<keyword evidence="2" id="KW-0645">Protease</keyword>
<dbReference type="AlphaFoldDB" id="A0A512I8S7"/>
<dbReference type="RefSeq" id="WP_062734735.1">
    <property type="nucleotide sequence ID" value="NZ_BJZS01000006.1"/>
</dbReference>
<protein>
    <submittedName>
        <fullName evidence="2">Cysteine protease</fullName>
    </submittedName>
</protein>
<evidence type="ECO:0000313" key="2">
    <source>
        <dbReference type="EMBL" id="GEO94104.1"/>
    </source>
</evidence>
<gene>
    <name evidence="2" type="ORF">KTU01_02270</name>
</gene>
<dbReference type="SMART" id="SM00460">
    <property type="entry name" value="TGc"/>
    <property type="match status" value="1"/>
</dbReference>
<dbReference type="PANTHER" id="PTHR33490">
    <property type="entry name" value="BLR5614 PROTEIN-RELATED"/>
    <property type="match status" value="1"/>
</dbReference>